<evidence type="ECO:0000256" key="1">
    <source>
        <dbReference type="SAM" id="SignalP"/>
    </source>
</evidence>
<keyword evidence="1" id="KW-0732">Signal</keyword>
<organism evidence="2 3">
    <name type="scientific">blood disease bacterium A2-HR MARDI</name>
    <dbReference type="NCBI Taxonomy" id="1944648"/>
    <lineage>
        <taxon>Bacteria</taxon>
        <taxon>Pseudomonadati</taxon>
        <taxon>Pseudomonadota</taxon>
        <taxon>Betaproteobacteria</taxon>
        <taxon>Burkholderiales</taxon>
        <taxon>Burkholderiaceae</taxon>
        <taxon>Ralstonia</taxon>
        <taxon>Ralstonia solanacearum species complex</taxon>
    </lineage>
</organism>
<feature type="chain" id="PRO_5010703534" evidence="1">
    <location>
        <begin position="26"/>
        <end position="187"/>
    </location>
</feature>
<dbReference type="AlphaFoldDB" id="A0A1U9VE58"/>
<feature type="signal peptide" evidence="1">
    <location>
        <begin position="1"/>
        <end position="25"/>
    </location>
</feature>
<name>A0A1U9VE58_9RALS</name>
<dbReference type="Proteomes" id="UP000189628">
    <property type="component" value="Chromosome"/>
</dbReference>
<evidence type="ECO:0000313" key="3">
    <source>
        <dbReference type="Proteomes" id="UP000189628"/>
    </source>
</evidence>
<reference evidence="2 3" key="1">
    <citation type="submission" date="2017-02" db="EMBL/GenBank/DDBJ databases">
        <title>Blood Disease Bacterium A2-HR MARDI.</title>
        <authorList>
            <person name="Badrun R."/>
            <person name="Abu Bakar N."/>
            <person name="Laboh R."/>
        </authorList>
    </citation>
    <scope>NUCLEOTIDE SEQUENCE [LARGE SCALE GENOMIC DNA]</scope>
    <source>
        <strain evidence="2 3">A2-HR MARDI</strain>
    </source>
</reference>
<dbReference type="EMBL" id="CP019911">
    <property type="protein sequence ID" value="AQW28958.1"/>
    <property type="molecule type" value="Genomic_DNA"/>
</dbReference>
<gene>
    <name evidence="2" type="ORF">B0B51_02245</name>
</gene>
<proteinExistence type="predicted"/>
<sequence>MTTRTACPCRLALLALSVAATATHAQMPAPLVLSVTAQLDGQSETRRLTWPAQASTVGQHVMLLEHTQTYNTGGSMPRAEWEQRFAAGLSDDTIPLGCDTSACRFVRHQWAKTGVDVTLRPLTGSGELQPLSIAVTLHRFQPAPDAGTPARIDTWQRNLDTSLRGGDSRTIDLDARGTLTIERLDGP</sequence>
<dbReference type="RefSeq" id="WP_078221748.1">
    <property type="nucleotide sequence ID" value="NZ_CP019911.1"/>
</dbReference>
<protein>
    <submittedName>
        <fullName evidence="2">Uncharacterized protein</fullName>
    </submittedName>
</protein>
<accession>A0A1U9VE58</accession>
<evidence type="ECO:0000313" key="2">
    <source>
        <dbReference type="EMBL" id="AQW28958.1"/>
    </source>
</evidence>